<evidence type="ECO:0000313" key="1">
    <source>
        <dbReference type="EMBL" id="MCI88679.1"/>
    </source>
</evidence>
<comment type="caution">
    <text evidence="1">The sequence shown here is derived from an EMBL/GenBank/DDBJ whole genome shotgun (WGS) entry which is preliminary data.</text>
</comment>
<organism evidence="1 2">
    <name type="scientific">Trifolium medium</name>
    <dbReference type="NCBI Taxonomy" id="97028"/>
    <lineage>
        <taxon>Eukaryota</taxon>
        <taxon>Viridiplantae</taxon>
        <taxon>Streptophyta</taxon>
        <taxon>Embryophyta</taxon>
        <taxon>Tracheophyta</taxon>
        <taxon>Spermatophyta</taxon>
        <taxon>Magnoliopsida</taxon>
        <taxon>eudicotyledons</taxon>
        <taxon>Gunneridae</taxon>
        <taxon>Pentapetalae</taxon>
        <taxon>rosids</taxon>
        <taxon>fabids</taxon>
        <taxon>Fabales</taxon>
        <taxon>Fabaceae</taxon>
        <taxon>Papilionoideae</taxon>
        <taxon>50 kb inversion clade</taxon>
        <taxon>NPAAA clade</taxon>
        <taxon>Hologalegina</taxon>
        <taxon>IRL clade</taxon>
        <taxon>Trifolieae</taxon>
        <taxon>Trifolium</taxon>
    </lineage>
</organism>
<proteinExistence type="predicted"/>
<sequence length="48" mass="5531">MIPIYCCHTPRKDKDFNPVVQSREVVTPTLEDVVKKEVMKLVETGKID</sequence>
<reference evidence="1 2" key="1">
    <citation type="journal article" date="2018" name="Front. Plant Sci.">
        <title>Red Clover (Trifolium pratense) and Zigzag Clover (T. medium) - A Picture of Genomic Similarities and Differences.</title>
        <authorList>
            <person name="Dluhosova J."/>
            <person name="Istvanek J."/>
            <person name="Nedelnik J."/>
            <person name="Repkova J."/>
        </authorList>
    </citation>
    <scope>NUCLEOTIDE SEQUENCE [LARGE SCALE GENOMIC DNA]</scope>
    <source>
        <strain evidence="2">cv. 10/8</strain>
        <tissue evidence="1">Leaf</tissue>
    </source>
</reference>
<dbReference type="EMBL" id="LXQA011199665">
    <property type="protein sequence ID" value="MCI88679.1"/>
    <property type="molecule type" value="Genomic_DNA"/>
</dbReference>
<protein>
    <submittedName>
        <fullName evidence="1">Uncharacterized protein</fullName>
    </submittedName>
</protein>
<keyword evidence="2" id="KW-1185">Reference proteome</keyword>
<name>A0A392VMQ5_9FABA</name>
<dbReference type="Proteomes" id="UP000265520">
    <property type="component" value="Unassembled WGS sequence"/>
</dbReference>
<feature type="non-terminal residue" evidence="1">
    <location>
        <position position="48"/>
    </location>
</feature>
<dbReference type="AlphaFoldDB" id="A0A392VMQ5"/>
<evidence type="ECO:0000313" key="2">
    <source>
        <dbReference type="Proteomes" id="UP000265520"/>
    </source>
</evidence>
<accession>A0A392VMQ5</accession>